<organism evidence="1 2">
    <name type="scientific">Vibrio cholerae</name>
    <dbReference type="NCBI Taxonomy" id="666"/>
    <lineage>
        <taxon>Bacteria</taxon>
        <taxon>Pseudomonadati</taxon>
        <taxon>Pseudomonadota</taxon>
        <taxon>Gammaproteobacteria</taxon>
        <taxon>Vibrionales</taxon>
        <taxon>Vibrionaceae</taxon>
        <taxon>Vibrio</taxon>
    </lineage>
</organism>
<dbReference type="EMBL" id="CWQY01000012">
    <property type="protein sequence ID" value="CSC71247.1"/>
    <property type="molecule type" value="Genomic_DNA"/>
</dbReference>
<name>A0A655VHT9_VIBCL</name>
<dbReference type="Proteomes" id="UP000041770">
    <property type="component" value="Unassembled WGS sequence"/>
</dbReference>
<reference evidence="1 2" key="1">
    <citation type="submission" date="2015-07" db="EMBL/GenBank/DDBJ databases">
        <authorList>
            <consortium name="Pathogen Informatics"/>
        </authorList>
    </citation>
    <scope>NUCLEOTIDE SEQUENCE [LARGE SCALE GENOMIC DNA]</scope>
    <source>
        <strain evidence="1 2">A316</strain>
    </source>
</reference>
<sequence length="73" mass="8157">MPHRGFCRRVKQAIRHGTSGNGLHGQRSNEFFGGVGHHHLHGRTALHQSTSQFCTLIRCDTATDTEQNLFACQ</sequence>
<accession>A0A655VHT9</accession>
<proteinExistence type="predicted"/>
<gene>
    <name evidence="1" type="ORF">ERS013200_02080</name>
</gene>
<evidence type="ECO:0000313" key="1">
    <source>
        <dbReference type="EMBL" id="CSC71247.1"/>
    </source>
</evidence>
<dbReference type="AlphaFoldDB" id="A0A655VHT9"/>
<evidence type="ECO:0000313" key="2">
    <source>
        <dbReference type="Proteomes" id="UP000041770"/>
    </source>
</evidence>
<protein>
    <submittedName>
        <fullName evidence="1">Uncharacterized protein</fullName>
    </submittedName>
</protein>